<proteinExistence type="predicted"/>
<dbReference type="EMBL" id="BLKU01000002">
    <property type="protein sequence ID" value="GFG63164.1"/>
    <property type="molecule type" value="Genomic_DNA"/>
</dbReference>
<evidence type="ECO:0000313" key="1">
    <source>
        <dbReference type="EMBL" id="GFG63164.1"/>
    </source>
</evidence>
<evidence type="ECO:0000313" key="2">
    <source>
        <dbReference type="Proteomes" id="UP000465306"/>
    </source>
</evidence>
<name>A0ABQ1BHJ0_9MYCO</name>
<sequence>MVAVSPTLDAKSQVSPSYRALPIWVIRCSRGVSPLFSKCNELPKLYALCAGVPVSLGPVGSAIRDGRGGSSPYQLLVSYTV</sequence>
<keyword evidence="2" id="KW-1185">Reference proteome</keyword>
<reference evidence="1 2" key="1">
    <citation type="journal article" date="2019" name="Emerg. Microbes Infect.">
        <title>Comprehensive subspecies identification of 175 nontuberculous mycobacteria species based on 7547 genomic profiles.</title>
        <authorList>
            <person name="Matsumoto Y."/>
            <person name="Kinjo T."/>
            <person name="Motooka D."/>
            <person name="Nabeya D."/>
            <person name="Jung N."/>
            <person name="Uechi K."/>
            <person name="Horii T."/>
            <person name="Iida T."/>
            <person name="Fujita J."/>
            <person name="Nakamura S."/>
        </authorList>
    </citation>
    <scope>NUCLEOTIDE SEQUENCE [LARGE SCALE GENOMIC DNA]</scope>
    <source>
        <strain evidence="1 2">JCM 13573</strain>
    </source>
</reference>
<accession>A0ABQ1BHJ0</accession>
<protein>
    <submittedName>
        <fullName evidence="1">Uncharacterized protein</fullName>
    </submittedName>
</protein>
<dbReference type="Proteomes" id="UP000465306">
    <property type="component" value="Unassembled WGS sequence"/>
</dbReference>
<gene>
    <name evidence="1" type="ORF">MKUB_06540</name>
</gene>
<comment type="caution">
    <text evidence="1">The sequence shown here is derived from an EMBL/GenBank/DDBJ whole genome shotgun (WGS) entry which is preliminary data.</text>
</comment>
<organism evidence="1 2">
    <name type="scientific">Mycobacterium kubicae</name>
    <dbReference type="NCBI Taxonomy" id="120959"/>
    <lineage>
        <taxon>Bacteria</taxon>
        <taxon>Bacillati</taxon>
        <taxon>Actinomycetota</taxon>
        <taxon>Actinomycetes</taxon>
        <taxon>Mycobacteriales</taxon>
        <taxon>Mycobacteriaceae</taxon>
        <taxon>Mycobacterium</taxon>
        <taxon>Mycobacterium simiae complex</taxon>
    </lineage>
</organism>